<dbReference type="InterPro" id="IPR017856">
    <property type="entry name" value="Integrase-like_N"/>
</dbReference>
<reference evidence="10 13" key="3">
    <citation type="journal article" date="2019" name="Nat. Med.">
        <title>A library of human gut bacterial isolates paired with longitudinal multiomics data enables mechanistic microbiome research.</title>
        <authorList>
            <person name="Poyet M."/>
            <person name="Groussin M."/>
            <person name="Gibbons S.M."/>
            <person name="Avila-Pacheco J."/>
            <person name="Jiang X."/>
            <person name="Kearney S.M."/>
            <person name="Perrotta A.R."/>
            <person name="Berdy B."/>
            <person name="Zhao S."/>
            <person name="Lieberman T.D."/>
            <person name="Swanson P.K."/>
            <person name="Smith M."/>
            <person name="Roesemann S."/>
            <person name="Alexander J.E."/>
            <person name="Rich S.A."/>
            <person name="Livny J."/>
            <person name="Vlamakis H."/>
            <person name="Clish C."/>
            <person name="Bullock K."/>
            <person name="Deik A."/>
            <person name="Scott J."/>
            <person name="Pierce K.A."/>
            <person name="Xavier R.J."/>
            <person name="Alm E.J."/>
        </authorList>
    </citation>
    <scope>NUCLEOTIDE SEQUENCE [LARGE SCALE GENOMIC DNA]</scope>
    <source>
        <strain evidence="10 13">BIOML-A2</strain>
    </source>
</reference>
<name>A0AAQ1MDY2_9FIRM</name>
<evidence type="ECO:0000256" key="4">
    <source>
        <dbReference type="ARBA" id="ARBA00023125"/>
    </source>
</evidence>
<evidence type="ECO:0000256" key="2">
    <source>
        <dbReference type="ARBA" id="ARBA00022490"/>
    </source>
</evidence>
<dbReference type="SUPFAM" id="SSF75625">
    <property type="entry name" value="YebC-like"/>
    <property type="match status" value="1"/>
</dbReference>
<evidence type="ECO:0000313" key="9">
    <source>
        <dbReference type="EMBL" id="MCQ4950306.1"/>
    </source>
</evidence>
<dbReference type="InterPro" id="IPR026564">
    <property type="entry name" value="Transcrip_reg_TACO1-like_dom3"/>
</dbReference>
<dbReference type="GO" id="GO:0006355">
    <property type="term" value="P:regulation of DNA-templated transcription"/>
    <property type="evidence" value="ECO:0007669"/>
    <property type="project" value="UniProtKB-UniRule"/>
</dbReference>
<protein>
    <recommendedName>
        <fullName evidence="6">Probable transcriptional regulatory protein GT747_00390</fullName>
    </recommendedName>
</protein>
<dbReference type="Gene3D" id="1.10.10.200">
    <property type="match status" value="1"/>
</dbReference>
<dbReference type="Proteomes" id="UP001205063">
    <property type="component" value="Unassembled WGS sequence"/>
</dbReference>
<keyword evidence="4 6" id="KW-0238">DNA-binding</keyword>
<evidence type="ECO:0000259" key="8">
    <source>
        <dbReference type="Pfam" id="PF20772"/>
    </source>
</evidence>
<keyword evidence="5 6" id="KW-0804">Transcription</keyword>
<keyword evidence="2 6" id="KW-0963">Cytoplasm</keyword>
<organism evidence="11 12">
    <name type="scientific">Bittarella massiliensis</name>
    <name type="common">ex Durand et al. 2017</name>
    <dbReference type="NCBI Taxonomy" id="1720313"/>
    <lineage>
        <taxon>Bacteria</taxon>
        <taxon>Bacillati</taxon>
        <taxon>Bacillota</taxon>
        <taxon>Clostridia</taxon>
        <taxon>Eubacteriales</taxon>
        <taxon>Oscillospiraceae</taxon>
        <taxon>Bittarella (ex Durand et al. 2017)</taxon>
    </lineage>
</organism>
<reference evidence="9" key="4">
    <citation type="submission" date="2022-06" db="EMBL/GenBank/DDBJ databases">
        <title>Isolation of gut microbiota from human fecal samples.</title>
        <authorList>
            <person name="Pamer E.G."/>
            <person name="Barat B."/>
            <person name="Waligurski E."/>
            <person name="Medina S."/>
            <person name="Paddock L."/>
            <person name="Mostad J."/>
        </authorList>
    </citation>
    <scope>NUCLEOTIDE SEQUENCE</scope>
    <source>
        <strain evidence="9">DFI.7.96</strain>
    </source>
</reference>
<dbReference type="EMBL" id="JANGAB010000007">
    <property type="protein sequence ID" value="MCQ4950306.1"/>
    <property type="molecule type" value="Genomic_DNA"/>
</dbReference>
<dbReference type="NCBIfam" id="NF001030">
    <property type="entry name" value="PRK00110.1"/>
    <property type="match status" value="1"/>
</dbReference>
<accession>A0AAQ1MDY2</accession>
<reference evidence="11" key="1">
    <citation type="submission" date="2016-11" db="EMBL/GenBank/DDBJ databases">
        <authorList>
            <person name="Varghese N."/>
            <person name="Submissions S."/>
        </authorList>
    </citation>
    <scope>NUCLEOTIDE SEQUENCE</scope>
    <source>
        <strain evidence="11">DSM 4029</strain>
    </source>
</reference>
<keyword evidence="3 6" id="KW-0805">Transcription regulation</keyword>
<gene>
    <name evidence="10" type="ORF">GT747_00390</name>
    <name evidence="9" type="ORF">NE646_11590</name>
    <name evidence="11" type="ORF">SAMN05444424_1903</name>
</gene>
<sequence>MSGHSKWNNIKRKKEKTDGAKAKIFTKCGREISVAVKEGGPDPASNSKLRDAIANAKANNVPNDNIERVIKKAMGEGKDTYEEILYEGYGPGGTAFLVETLSDNRNRTAANIRHYFDKFGGNLGQSGCVSFLFTQKGVIDLNADGVDEEAFMEDALEAGVEDYTFEDGVIECTVAPEGFSAAREYFDKKGFVFYSAEVAYLPSTTTHLDDPDQIKKIGLLIDHLEEDDDVQDIWHNWDEEDGE</sequence>
<dbReference type="NCBIfam" id="TIGR01033">
    <property type="entry name" value="YebC/PmpR family DNA-binding transcriptional regulator"/>
    <property type="match status" value="1"/>
</dbReference>
<dbReference type="Pfam" id="PF01709">
    <property type="entry name" value="Transcrip_reg"/>
    <property type="match status" value="1"/>
</dbReference>
<evidence type="ECO:0000256" key="5">
    <source>
        <dbReference type="ARBA" id="ARBA00023163"/>
    </source>
</evidence>
<dbReference type="InterPro" id="IPR048300">
    <property type="entry name" value="TACO1_YebC-like_2nd/3rd_dom"/>
</dbReference>
<dbReference type="Proteomes" id="UP000474718">
    <property type="component" value="Unassembled WGS sequence"/>
</dbReference>
<dbReference type="InterPro" id="IPR049083">
    <property type="entry name" value="TACO1_YebC_N"/>
</dbReference>
<evidence type="ECO:0000313" key="11">
    <source>
        <dbReference type="EMBL" id="SHG21405.1"/>
    </source>
</evidence>
<dbReference type="Pfam" id="PF20772">
    <property type="entry name" value="TACO1_YebC_N"/>
    <property type="match status" value="1"/>
</dbReference>
<dbReference type="EMBL" id="WWVX01000001">
    <property type="protein sequence ID" value="MZL68233.1"/>
    <property type="molecule type" value="Genomic_DNA"/>
</dbReference>
<dbReference type="InterPro" id="IPR029072">
    <property type="entry name" value="YebC-like"/>
</dbReference>
<dbReference type="AlphaFoldDB" id="A0AAQ1MDY2"/>
<comment type="subcellular location">
    <subcellularLocation>
        <location evidence="6">Cytoplasm</location>
    </subcellularLocation>
</comment>
<dbReference type="PANTHER" id="PTHR12532">
    <property type="entry name" value="TRANSLATIONAL ACTIVATOR OF CYTOCHROME C OXIDASE 1"/>
    <property type="match status" value="1"/>
</dbReference>
<evidence type="ECO:0000256" key="6">
    <source>
        <dbReference type="HAMAP-Rule" id="MF_00693"/>
    </source>
</evidence>
<evidence type="ECO:0000256" key="3">
    <source>
        <dbReference type="ARBA" id="ARBA00023015"/>
    </source>
</evidence>
<proteinExistence type="inferred from homology"/>
<feature type="domain" description="TACO1/YebC-like second and third" evidence="7">
    <location>
        <begin position="81"/>
        <end position="237"/>
    </location>
</feature>
<dbReference type="RefSeq" id="WP_021659946.1">
    <property type="nucleotide sequence ID" value="NZ_FQVY01000002.1"/>
</dbReference>
<evidence type="ECO:0000259" key="7">
    <source>
        <dbReference type="Pfam" id="PF01709"/>
    </source>
</evidence>
<dbReference type="Proteomes" id="UP000184089">
    <property type="component" value="Unassembled WGS sequence"/>
</dbReference>
<evidence type="ECO:0000313" key="12">
    <source>
        <dbReference type="Proteomes" id="UP000184089"/>
    </source>
</evidence>
<comment type="caution">
    <text evidence="11">The sequence shown here is derived from an EMBL/GenBank/DDBJ whole genome shotgun (WGS) entry which is preliminary data.</text>
</comment>
<evidence type="ECO:0000256" key="1">
    <source>
        <dbReference type="ARBA" id="ARBA00008724"/>
    </source>
</evidence>
<evidence type="ECO:0000313" key="13">
    <source>
        <dbReference type="Proteomes" id="UP000474718"/>
    </source>
</evidence>
<feature type="domain" description="TACO1/YebC-like N-terminal" evidence="8">
    <location>
        <begin position="5"/>
        <end position="76"/>
    </location>
</feature>
<dbReference type="NCBIfam" id="NF009044">
    <property type="entry name" value="PRK12378.1"/>
    <property type="match status" value="1"/>
</dbReference>
<dbReference type="FunFam" id="1.10.10.200:FF:000002">
    <property type="entry name" value="Probable transcriptional regulatory protein CLM62_37755"/>
    <property type="match status" value="1"/>
</dbReference>
<dbReference type="InterPro" id="IPR002876">
    <property type="entry name" value="Transcrip_reg_TACO1-like"/>
</dbReference>
<reference evidence="12" key="2">
    <citation type="submission" date="2016-11" db="EMBL/GenBank/DDBJ databases">
        <authorList>
            <person name="Jaros S."/>
            <person name="Januszkiewicz K."/>
            <person name="Wedrychowicz H."/>
        </authorList>
    </citation>
    <scope>NUCLEOTIDE SEQUENCE [LARGE SCALE GENOMIC DNA]</scope>
    <source>
        <strain evidence="12">DSM 4029</strain>
    </source>
</reference>
<dbReference type="Gene3D" id="3.30.70.980">
    <property type="match status" value="2"/>
</dbReference>
<dbReference type="GO" id="GO:0005829">
    <property type="term" value="C:cytosol"/>
    <property type="evidence" value="ECO:0007669"/>
    <property type="project" value="TreeGrafter"/>
</dbReference>
<dbReference type="GO" id="GO:0003677">
    <property type="term" value="F:DNA binding"/>
    <property type="evidence" value="ECO:0007669"/>
    <property type="project" value="UniProtKB-UniRule"/>
</dbReference>
<dbReference type="EMBL" id="FQVY01000002">
    <property type="protein sequence ID" value="SHG21405.1"/>
    <property type="molecule type" value="Genomic_DNA"/>
</dbReference>
<keyword evidence="13" id="KW-1185">Reference proteome</keyword>
<dbReference type="HAMAP" id="MF_00693">
    <property type="entry name" value="Transcrip_reg_TACO1"/>
    <property type="match status" value="1"/>
</dbReference>
<dbReference type="PANTHER" id="PTHR12532:SF6">
    <property type="entry name" value="TRANSCRIPTIONAL REGULATORY PROTEIN YEBC-RELATED"/>
    <property type="match status" value="1"/>
</dbReference>
<evidence type="ECO:0000313" key="10">
    <source>
        <dbReference type="EMBL" id="MZL68233.1"/>
    </source>
</evidence>
<comment type="similarity">
    <text evidence="1 6">Belongs to the TACO1 family.</text>
</comment>